<accession>A0A1J9PYS8</accession>
<dbReference type="EMBL" id="LGRN01000339">
    <property type="protein sequence ID" value="OJD13043.1"/>
    <property type="molecule type" value="Genomic_DNA"/>
</dbReference>
<dbReference type="Proteomes" id="UP000182235">
    <property type="component" value="Unassembled WGS sequence"/>
</dbReference>
<dbReference type="OrthoDB" id="332863at2759"/>
<reference evidence="2 3" key="1">
    <citation type="submission" date="2015-07" db="EMBL/GenBank/DDBJ databases">
        <title>Emmonsia species relationships and genome sequence.</title>
        <authorList>
            <consortium name="The Broad Institute Genomics Platform"/>
            <person name="Cuomo C.A."/>
            <person name="Munoz J.F."/>
            <person name="Imamovic A."/>
            <person name="Priest M.E."/>
            <person name="Young S."/>
            <person name="Clay O.K."/>
            <person name="McEwen J.G."/>
        </authorList>
    </citation>
    <scope>NUCLEOTIDE SEQUENCE [LARGE SCALE GENOMIC DNA]</scope>
    <source>
        <strain evidence="2 3">UAMH 9510</strain>
    </source>
</reference>
<evidence type="ECO:0000313" key="3">
    <source>
        <dbReference type="Proteomes" id="UP000182235"/>
    </source>
</evidence>
<evidence type="ECO:0000256" key="1">
    <source>
        <dbReference type="SAM" id="MobiDB-lite"/>
    </source>
</evidence>
<dbReference type="STRING" id="1447872.A0A1J9PYS8"/>
<gene>
    <name evidence="2" type="ORF">AJ78_06458</name>
</gene>
<comment type="caution">
    <text evidence="2">The sequence shown here is derived from an EMBL/GenBank/DDBJ whole genome shotgun (WGS) entry which is preliminary data.</text>
</comment>
<dbReference type="Pfam" id="PF13483">
    <property type="entry name" value="Lactamase_B_3"/>
    <property type="match status" value="1"/>
</dbReference>
<feature type="region of interest" description="Disordered" evidence="1">
    <location>
        <begin position="270"/>
        <end position="293"/>
    </location>
</feature>
<evidence type="ECO:0000313" key="2">
    <source>
        <dbReference type="EMBL" id="OJD13043.1"/>
    </source>
</evidence>
<dbReference type="PANTHER" id="PTHR36142:SF5">
    <property type="entry name" value="METALLO-BETA-LACTAMASE DOMAIN-CONTAINING PROTEIN"/>
    <property type="match status" value="1"/>
</dbReference>
<protein>
    <submittedName>
        <fullName evidence="2">Uncharacterized protein</fullName>
    </submittedName>
</protein>
<dbReference type="VEuPathDB" id="FungiDB:AJ78_06458"/>
<dbReference type="AlphaFoldDB" id="A0A1J9PYS8"/>
<sequence length="430" mass="46496">MSLTVKHLNADTTFVLTLRPDNGDLICQDSKSSPSFTILIDPWLNGRTVIGHRWFASAEHSIPPCINHLSQLDEEPDLIIISQAKPDHCHEPTLRQLPGNSPKTTIVAEPKAAKAIRKFKHFDPAKIISAPEYNPRRPESVLRFRIEPLTERGEAGEVTVALLPARDIAGIHNAIGITYQAPSAGQCSGSRSTAHLPLVDHLQHEKFSPAAGLSEKPGEGDQHVTSASMPPLLISMPDPNASPNFQSGIISKLAVPGRPQTHNSFSRAVPQNVITPKPGSLASAPSTASRESRREAPISILYSPHGVSASSLLDRYALEHLHIHSSNPYPQALTLLIHSFDRVQSPWYLGGNIIAGANGGGVALAKKLRAKLWVGAHDEEKVNGGIIANFLKTEREMAANISKMLKEGGVECDVRDLEVGEEVVLRGIEA</sequence>
<dbReference type="InterPro" id="IPR036866">
    <property type="entry name" value="RibonucZ/Hydroxyglut_hydro"/>
</dbReference>
<dbReference type="PANTHER" id="PTHR36142">
    <property type="entry name" value="METALLO-HYDROLASE/OXIDOREDUCTASE SUPERFAMILY PROTEIN"/>
    <property type="match status" value="1"/>
</dbReference>
<keyword evidence="3" id="KW-1185">Reference proteome</keyword>
<dbReference type="SUPFAM" id="SSF56281">
    <property type="entry name" value="Metallo-hydrolase/oxidoreductase"/>
    <property type="match status" value="1"/>
</dbReference>
<name>A0A1J9PYS8_9EURO</name>
<proteinExistence type="predicted"/>
<organism evidence="2 3">
    <name type="scientific">Emergomyces pasteurianus Ep9510</name>
    <dbReference type="NCBI Taxonomy" id="1447872"/>
    <lineage>
        <taxon>Eukaryota</taxon>
        <taxon>Fungi</taxon>
        <taxon>Dikarya</taxon>
        <taxon>Ascomycota</taxon>
        <taxon>Pezizomycotina</taxon>
        <taxon>Eurotiomycetes</taxon>
        <taxon>Eurotiomycetidae</taxon>
        <taxon>Onygenales</taxon>
        <taxon>Ajellomycetaceae</taxon>
        <taxon>Emergomyces</taxon>
    </lineage>
</organism>
<dbReference type="Gene3D" id="3.60.15.10">
    <property type="entry name" value="Ribonuclease Z/Hydroxyacylglutathione hydrolase-like"/>
    <property type="match status" value="1"/>
</dbReference>